<keyword evidence="9" id="KW-1185">Reference proteome</keyword>
<feature type="compositionally biased region" description="Acidic residues" evidence="5">
    <location>
        <begin position="198"/>
        <end position="220"/>
    </location>
</feature>
<feature type="region of interest" description="Disordered" evidence="5">
    <location>
        <begin position="194"/>
        <end position="256"/>
    </location>
</feature>
<dbReference type="GeneID" id="24919831"/>
<proteinExistence type="inferred from homology"/>
<sequence>MQHDDLIWQIINNEFCSFKSKLRQEKQAFCRNPYNVAGICSRKHCPLANSRYATIREEKGKCYLYMKTIERAHTPKNLWEKVELSENKNEAISQIEKNLQYWPKFLISKNKKRLLRIRQYLKKMRKLRQRVQPELERINRKTEKREAVREKKAESVAKLEKSIESELLDRLKKGTYGDIYNFAPEEFNNMLDEHQESEPEIEDEFIEDYDDEEEEEDMEEMGDRMESKFDGKLPKSGSHVEMEYEEEENDPELEEN</sequence>
<accession>D8M3V6</accession>
<dbReference type="InParanoid" id="D8M3V6"/>
<feature type="compositionally biased region" description="Basic and acidic residues" evidence="5">
    <location>
        <begin position="221"/>
        <end position="242"/>
    </location>
</feature>
<dbReference type="Gene3D" id="3.30.390.110">
    <property type="match status" value="1"/>
</dbReference>
<dbReference type="GO" id="GO:0005730">
    <property type="term" value="C:nucleolus"/>
    <property type="evidence" value="ECO:0007669"/>
    <property type="project" value="UniProtKB-UniRule"/>
</dbReference>
<dbReference type="PIRSF" id="PIRSF003352">
    <property type="entry name" value="MAK16"/>
    <property type="match status" value="1"/>
</dbReference>
<evidence type="ECO:0000256" key="1">
    <source>
        <dbReference type="ARBA" id="ARBA00004123"/>
    </source>
</evidence>
<dbReference type="GeneID" id="24920789"/>
<name>D8M3V6_BLAHO</name>
<dbReference type="GO" id="GO:0000460">
    <property type="term" value="P:maturation of 5.8S rRNA"/>
    <property type="evidence" value="ECO:0007669"/>
    <property type="project" value="TreeGrafter"/>
</dbReference>
<dbReference type="Pfam" id="PF01778">
    <property type="entry name" value="Ribosomal_L28e"/>
    <property type="match status" value="1"/>
</dbReference>
<dbReference type="RefSeq" id="XP_012896627.1">
    <property type="nucleotide sequence ID" value="XM_013041173.1"/>
</dbReference>
<gene>
    <name evidence="7" type="ORF">GSBLH_T00002686001</name>
    <name evidence="8" type="ORF">GSBLH_T00003720001</name>
</gene>
<evidence type="ECO:0000256" key="3">
    <source>
        <dbReference type="ARBA" id="ARBA00023242"/>
    </source>
</evidence>
<evidence type="ECO:0000256" key="4">
    <source>
        <dbReference type="PIRNR" id="PIRNR003352"/>
    </source>
</evidence>
<evidence type="ECO:0000256" key="5">
    <source>
        <dbReference type="SAM" id="MobiDB-lite"/>
    </source>
</evidence>
<dbReference type="PANTHER" id="PTHR23405">
    <property type="entry name" value="MAINTENANCE OF KILLER 16 MAK16 PROTEIN-RELATED"/>
    <property type="match status" value="1"/>
</dbReference>
<dbReference type="GO" id="GO:0000470">
    <property type="term" value="P:maturation of LSU-rRNA"/>
    <property type="evidence" value="ECO:0007669"/>
    <property type="project" value="TreeGrafter"/>
</dbReference>
<comment type="subcellular location">
    <subcellularLocation>
        <location evidence="1">Nucleus</location>
    </subcellularLocation>
</comment>
<feature type="compositionally biased region" description="Acidic residues" evidence="5">
    <location>
        <begin position="243"/>
        <end position="256"/>
    </location>
</feature>
<comment type="similarity">
    <text evidence="2 4">Belongs to the MAK16 family.</text>
</comment>
<evidence type="ECO:0000313" key="8">
    <source>
        <dbReference type="EMBL" id="CBK23911.2"/>
    </source>
</evidence>
<feature type="domain" description="Ribosomal eL28/Mak16" evidence="6">
    <location>
        <begin position="6"/>
        <end position="120"/>
    </location>
</feature>
<keyword evidence="3 4" id="KW-0539">Nucleus</keyword>
<dbReference type="RefSeq" id="XP_012897959.1">
    <property type="nucleotide sequence ID" value="XM_013042505.1"/>
</dbReference>
<dbReference type="GO" id="GO:0030687">
    <property type="term" value="C:preribosome, large subunit precursor"/>
    <property type="evidence" value="ECO:0007669"/>
    <property type="project" value="TreeGrafter"/>
</dbReference>
<dbReference type="InterPro" id="IPR006958">
    <property type="entry name" value="Mak16"/>
</dbReference>
<reference evidence="7" key="1">
    <citation type="submission" date="2010-02" db="EMBL/GenBank/DDBJ databases">
        <title>Sequencing and annotation of the Blastocystis hominis genome.</title>
        <authorList>
            <person name="Wincker P."/>
        </authorList>
    </citation>
    <scope>NUCLEOTIDE SEQUENCE</scope>
    <source>
        <strain evidence="7">Singapore isolate B</strain>
    </source>
</reference>
<dbReference type="EMBL" id="FN668672">
    <property type="protein sequence ID" value="CBK23911.2"/>
    <property type="molecule type" value="Genomic_DNA"/>
</dbReference>
<evidence type="ECO:0000256" key="2">
    <source>
        <dbReference type="ARBA" id="ARBA00005514"/>
    </source>
</evidence>
<dbReference type="EMBL" id="FN668650">
    <property type="protein sequence ID" value="CBK22579.2"/>
    <property type="molecule type" value="Genomic_DNA"/>
</dbReference>
<dbReference type="OMA" id="DKGQNFC"/>
<dbReference type="Pfam" id="PF04874">
    <property type="entry name" value="Mak16"/>
    <property type="match status" value="1"/>
</dbReference>
<dbReference type="AlphaFoldDB" id="D8M3V6"/>
<organism evidence="7">
    <name type="scientific">Blastocystis hominis</name>
    <dbReference type="NCBI Taxonomy" id="12968"/>
    <lineage>
        <taxon>Eukaryota</taxon>
        <taxon>Sar</taxon>
        <taxon>Stramenopiles</taxon>
        <taxon>Bigyra</taxon>
        <taxon>Opalozoa</taxon>
        <taxon>Opalinata</taxon>
        <taxon>Blastocystidae</taxon>
        <taxon>Blastocystis</taxon>
    </lineage>
</organism>
<dbReference type="FunFam" id="3.30.390.110:FF:000001">
    <property type="entry name" value="Protein MAK16 homolog"/>
    <property type="match status" value="1"/>
</dbReference>
<evidence type="ECO:0000313" key="7">
    <source>
        <dbReference type="EMBL" id="CBK22579.2"/>
    </source>
</evidence>
<evidence type="ECO:0000313" key="9">
    <source>
        <dbReference type="Proteomes" id="UP000008312"/>
    </source>
</evidence>
<dbReference type="InterPro" id="IPR029004">
    <property type="entry name" value="Ribosomal_eL28/Mak16"/>
</dbReference>
<dbReference type="OrthoDB" id="10251342at2759"/>
<protein>
    <recommendedName>
        <fullName evidence="4">Protein MAK16 homolog</fullName>
    </recommendedName>
</protein>
<evidence type="ECO:0000259" key="6">
    <source>
        <dbReference type="Pfam" id="PF01778"/>
    </source>
</evidence>
<dbReference type="Proteomes" id="UP000008312">
    <property type="component" value="Unassembled WGS sequence"/>
</dbReference>
<dbReference type="PANTHER" id="PTHR23405:SF4">
    <property type="entry name" value="PROTEIN MAK16 HOMOLOG"/>
    <property type="match status" value="1"/>
</dbReference>